<organism evidence="1 2">
    <name type="scientific">Fistulina hepatica ATCC 64428</name>
    <dbReference type="NCBI Taxonomy" id="1128425"/>
    <lineage>
        <taxon>Eukaryota</taxon>
        <taxon>Fungi</taxon>
        <taxon>Dikarya</taxon>
        <taxon>Basidiomycota</taxon>
        <taxon>Agaricomycotina</taxon>
        <taxon>Agaricomycetes</taxon>
        <taxon>Agaricomycetidae</taxon>
        <taxon>Agaricales</taxon>
        <taxon>Fistulinaceae</taxon>
        <taxon>Fistulina</taxon>
    </lineage>
</organism>
<dbReference type="Proteomes" id="UP000054144">
    <property type="component" value="Unassembled WGS sequence"/>
</dbReference>
<keyword evidence="2" id="KW-1185">Reference proteome</keyword>
<protein>
    <submittedName>
        <fullName evidence="1">Uncharacterized protein</fullName>
    </submittedName>
</protein>
<dbReference type="AlphaFoldDB" id="A0A0D7AD47"/>
<dbReference type="OrthoDB" id="2676448at2759"/>
<name>A0A0D7AD47_9AGAR</name>
<proteinExistence type="predicted"/>
<reference evidence="1 2" key="1">
    <citation type="journal article" date="2015" name="Fungal Genet. Biol.">
        <title>Evolution of novel wood decay mechanisms in Agaricales revealed by the genome sequences of Fistulina hepatica and Cylindrobasidium torrendii.</title>
        <authorList>
            <person name="Floudas D."/>
            <person name="Held B.W."/>
            <person name="Riley R."/>
            <person name="Nagy L.G."/>
            <person name="Koehler G."/>
            <person name="Ransdell A.S."/>
            <person name="Younus H."/>
            <person name="Chow J."/>
            <person name="Chiniquy J."/>
            <person name="Lipzen A."/>
            <person name="Tritt A."/>
            <person name="Sun H."/>
            <person name="Haridas S."/>
            <person name="LaButti K."/>
            <person name="Ohm R.A."/>
            <person name="Kues U."/>
            <person name="Blanchette R.A."/>
            <person name="Grigoriev I.V."/>
            <person name="Minto R.E."/>
            <person name="Hibbett D.S."/>
        </authorList>
    </citation>
    <scope>NUCLEOTIDE SEQUENCE [LARGE SCALE GENOMIC DNA]</scope>
    <source>
        <strain evidence="1 2">ATCC 64428</strain>
    </source>
</reference>
<evidence type="ECO:0000313" key="1">
    <source>
        <dbReference type="EMBL" id="KIY48620.1"/>
    </source>
</evidence>
<evidence type="ECO:0000313" key="2">
    <source>
        <dbReference type="Proteomes" id="UP000054144"/>
    </source>
</evidence>
<gene>
    <name evidence="1" type="ORF">FISHEDRAFT_73470</name>
</gene>
<accession>A0A0D7AD47</accession>
<dbReference type="EMBL" id="KN881831">
    <property type="protein sequence ID" value="KIY48620.1"/>
    <property type="molecule type" value="Genomic_DNA"/>
</dbReference>
<sequence length="144" mass="16810">MKSKKAVYDKDKLAYVEALEKLRHVQERYSKISTIKFINVYTPQNYLEMGRLMSKIAARDNAEEAEWRAALQLLLVWQTATLKAEWCLGVTERWMPDSKDYDLMFKQLQQSKFKTSMDALEGLIVQRLFELSKANLAAMGTFFL</sequence>